<reference evidence="2 3" key="2">
    <citation type="submission" date="2018-10" db="EMBL/GenBank/DDBJ databases">
        <authorList>
            <consortium name="Pathogen Informatics"/>
        </authorList>
    </citation>
    <scope>NUCLEOTIDE SEQUENCE [LARGE SCALE GENOMIC DNA]</scope>
</reference>
<dbReference type="GO" id="GO:0036503">
    <property type="term" value="P:ERAD pathway"/>
    <property type="evidence" value="ECO:0007669"/>
    <property type="project" value="TreeGrafter"/>
</dbReference>
<dbReference type="InterPro" id="IPR008979">
    <property type="entry name" value="Galactose-bd-like_sf"/>
</dbReference>
<evidence type="ECO:0000313" key="2">
    <source>
        <dbReference type="EMBL" id="VDD91441.1"/>
    </source>
</evidence>
<dbReference type="SUPFAM" id="SSF81383">
    <property type="entry name" value="F-box domain"/>
    <property type="match status" value="1"/>
</dbReference>
<dbReference type="GO" id="GO:0005737">
    <property type="term" value="C:cytoplasm"/>
    <property type="evidence" value="ECO:0007669"/>
    <property type="project" value="UniProtKB-ARBA"/>
</dbReference>
<feature type="domain" description="FBA" evidence="1">
    <location>
        <begin position="111"/>
        <end position="187"/>
    </location>
</feature>
<evidence type="ECO:0000259" key="1">
    <source>
        <dbReference type="PROSITE" id="PS51114"/>
    </source>
</evidence>
<dbReference type="Proteomes" id="UP000274131">
    <property type="component" value="Unassembled WGS sequence"/>
</dbReference>
<keyword evidence="3" id="KW-1185">Reference proteome</keyword>
<dbReference type="PANTHER" id="PTHR12125">
    <property type="entry name" value="F-BOX ONLY PROTEIN 6-LIKE PROTEIN"/>
    <property type="match status" value="1"/>
</dbReference>
<gene>
    <name evidence="2" type="ORF">EVEC_LOCUS6192</name>
</gene>
<dbReference type="Gene3D" id="2.60.120.260">
    <property type="entry name" value="Galactose-binding domain-like"/>
    <property type="match status" value="1"/>
</dbReference>
<dbReference type="SUPFAM" id="SSF49785">
    <property type="entry name" value="Galactose-binding domain-like"/>
    <property type="match status" value="1"/>
</dbReference>
<accession>A0A0N4V8E2</accession>
<name>A0A0N4V8E2_ENTVE</name>
<dbReference type="Gene3D" id="1.20.1280.50">
    <property type="match status" value="1"/>
</dbReference>
<proteinExistence type="predicted"/>
<dbReference type="PROSITE" id="PS51114">
    <property type="entry name" value="FBA"/>
    <property type="match status" value="1"/>
</dbReference>
<dbReference type="WBParaSite" id="EVEC_0000661801-mRNA-1">
    <property type="protein sequence ID" value="EVEC_0000661801-mRNA-1"/>
    <property type="gene ID" value="EVEC_0000661801"/>
</dbReference>
<evidence type="ECO:0000313" key="3">
    <source>
        <dbReference type="Proteomes" id="UP000274131"/>
    </source>
</evidence>
<dbReference type="GO" id="GO:0019005">
    <property type="term" value="C:SCF ubiquitin ligase complex"/>
    <property type="evidence" value="ECO:0007669"/>
    <property type="project" value="TreeGrafter"/>
</dbReference>
<dbReference type="PANTHER" id="PTHR12125:SF5">
    <property type="entry name" value="F-BOX DOMAIN-CONTAINING PROTEIN"/>
    <property type="match status" value="1"/>
</dbReference>
<dbReference type="EMBL" id="UXUI01008413">
    <property type="protein sequence ID" value="VDD91441.1"/>
    <property type="molecule type" value="Genomic_DNA"/>
</dbReference>
<dbReference type="InterPro" id="IPR036047">
    <property type="entry name" value="F-box-like_dom_sf"/>
</dbReference>
<evidence type="ECO:0000313" key="4">
    <source>
        <dbReference type="WBParaSite" id="EVEC_0000661801-mRNA-1"/>
    </source>
</evidence>
<dbReference type="OrthoDB" id="1107553at2759"/>
<dbReference type="AlphaFoldDB" id="A0A0N4V8E2"/>
<reference evidence="4" key="1">
    <citation type="submission" date="2017-02" db="UniProtKB">
        <authorList>
            <consortium name="WormBaseParasite"/>
        </authorList>
    </citation>
    <scope>IDENTIFICATION</scope>
</reference>
<dbReference type="InterPro" id="IPR039752">
    <property type="entry name" value="F-box_only"/>
</dbReference>
<dbReference type="InterPro" id="IPR007397">
    <property type="entry name" value="F-box-assoc_dom"/>
</dbReference>
<dbReference type="STRING" id="51028.A0A0N4V8E2"/>
<dbReference type="GO" id="GO:0006516">
    <property type="term" value="P:glycoprotein catabolic process"/>
    <property type="evidence" value="ECO:0007669"/>
    <property type="project" value="TreeGrafter"/>
</dbReference>
<dbReference type="GO" id="GO:0031146">
    <property type="term" value="P:SCF-dependent proteasomal ubiquitin-dependent protein catabolic process"/>
    <property type="evidence" value="ECO:0007669"/>
    <property type="project" value="TreeGrafter"/>
</dbReference>
<dbReference type="GO" id="GO:0061630">
    <property type="term" value="F:ubiquitin protein ligase activity"/>
    <property type="evidence" value="ECO:0007669"/>
    <property type="project" value="TreeGrafter"/>
</dbReference>
<organism evidence="4">
    <name type="scientific">Enterobius vermicularis</name>
    <name type="common">Human pinworm</name>
    <dbReference type="NCBI Taxonomy" id="51028"/>
    <lineage>
        <taxon>Eukaryota</taxon>
        <taxon>Metazoa</taxon>
        <taxon>Ecdysozoa</taxon>
        <taxon>Nematoda</taxon>
        <taxon>Chromadorea</taxon>
        <taxon>Rhabditida</taxon>
        <taxon>Spirurina</taxon>
        <taxon>Oxyuridomorpha</taxon>
        <taxon>Oxyuroidea</taxon>
        <taxon>Oxyuridae</taxon>
        <taxon>Enterobius</taxon>
    </lineage>
</organism>
<sequence>MSSMGNHQSSSSKSLSEDYHESYERQGCSHDYSNEINRTVTESMLAPDIIMEVLSRVDSPKFLITSCYLVCRRWFETLSTPYFWKIYQKRQFGYNAVISGEVNEHFVLTEFGVFSKFGKNLIANPSGQDGFNNWEITSDGGDRFIIESPPVNCRPMNGITTAFATSTTCLMLILLKQLEEEVCENSL</sequence>
<protein>
    <submittedName>
        <fullName evidence="4">FBA domain-containing protein</fullName>
    </submittedName>
</protein>